<dbReference type="EMBL" id="CP097511">
    <property type="protein sequence ID" value="URE42943.1"/>
    <property type="molecule type" value="Genomic_DNA"/>
</dbReference>
<keyword evidence="3" id="KW-1185">Reference proteome</keyword>
<dbReference type="PANTHER" id="PTHR33374">
    <property type="entry name" value="ARABINOGALACTAN PROTEIN 20"/>
    <property type="match status" value="1"/>
</dbReference>
<organism evidence="2 3">
    <name type="scientific">Musa troglodytarum</name>
    <name type="common">fe'i banana</name>
    <dbReference type="NCBI Taxonomy" id="320322"/>
    <lineage>
        <taxon>Eukaryota</taxon>
        <taxon>Viridiplantae</taxon>
        <taxon>Streptophyta</taxon>
        <taxon>Embryophyta</taxon>
        <taxon>Tracheophyta</taxon>
        <taxon>Spermatophyta</taxon>
        <taxon>Magnoliopsida</taxon>
        <taxon>Liliopsida</taxon>
        <taxon>Zingiberales</taxon>
        <taxon>Musaceae</taxon>
        <taxon>Musa</taxon>
    </lineage>
</organism>
<gene>
    <name evidence="2" type="ORF">MUK42_14117</name>
</gene>
<proteinExistence type="predicted"/>
<dbReference type="OrthoDB" id="775586at2759"/>
<keyword evidence="1" id="KW-0472">Membrane</keyword>
<accession>A0A9E7I5C9</accession>
<keyword evidence="1" id="KW-1133">Transmembrane helix</keyword>
<protein>
    <submittedName>
        <fullName evidence="2">Uncharacterized protein</fullName>
    </submittedName>
</protein>
<evidence type="ECO:0000313" key="2">
    <source>
        <dbReference type="EMBL" id="URE42943.1"/>
    </source>
</evidence>
<evidence type="ECO:0000256" key="1">
    <source>
        <dbReference type="SAM" id="Phobius"/>
    </source>
</evidence>
<feature type="transmembrane region" description="Helical" evidence="1">
    <location>
        <begin position="23"/>
        <end position="39"/>
    </location>
</feature>
<dbReference type="AlphaFoldDB" id="A0A9E7I5C9"/>
<dbReference type="Pfam" id="PF06376">
    <property type="entry name" value="AGP"/>
    <property type="match status" value="1"/>
</dbReference>
<dbReference type="InterPro" id="IPR009424">
    <property type="entry name" value="AGP16/20/22/41"/>
</dbReference>
<name>A0A9E7I5C9_9LILI</name>
<dbReference type="Proteomes" id="UP001055439">
    <property type="component" value="Chromosome 9"/>
</dbReference>
<sequence length="40" mass="4292">MQIAHGEATAPARKIDGKAIDQGIAYALMLLALLVTYILH</sequence>
<evidence type="ECO:0000313" key="3">
    <source>
        <dbReference type="Proteomes" id="UP001055439"/>
    </source>
</evidence>
<keyword evidence="1" id="KW-0812">Transmembrane</keyword>
<reference evidence="2" key="1">
    <citation type="submission" date="2022-05" db="EMBL/GenBank/DDBJ databases">
        <title>The Musa troglodytarum L. genome provides insights into the mechanism of non-climacteric behaviour and enrichment of carotenoids.</title>
        <authorList>
            <person name="Wang J."/>
        </authorList>
    </citation>
    <scope>NUCLEOTIDE SEQUENCE</scope>
    <source>
        <tissue evidence="2">Leaf</tissue>
    </source>
</reference>